<sequence>MPKLDSYRKKAKQLVSWHAERNYSVGGKVRQLARFAHLTDLEILDTPLPLTLAQEVIAVEAGYLDWATLKRAVDDVPNPPKIEPPPRLAGLTPVLMVADVARSAAFWRDKLGFAIDFLHGRPPFYGAVSRDGVCLHLRFVHAPNFAELAEREVSLILAAIETANVKALFAEFEARDVEFPQRLKRQAWGGLDFHVRDPDGNVVSFVQYDVPSGS</sequence>
<dbReference type="PATRIC" id="fig|1292034.3.peg.2994"/>
<dbReference type="OrthoDB" id="9791602at2"/>
<keyword evidence="3" id="KW-1185">Reference proteome</keyword>
<reference evidence="2 3" key="1">
    <citation type="journal article" date="2013" name="Genome Announc.">
        <title>Draft Genome Sequence for Caulobacter sp. Strain OR37, a Bacterium Tolerant to Heavy Metals.</title>
        <authorList>
            <person name="Utturkar S.M."/>
            <person name="Bollmann A."/>
            <person name="Brzoska R.M."/>
            <person name="Klingeman D.M."/>
            <person name="Epstein S.E."/>
            <person name="Palumbo A.V."/>
            <person name="Brown S.D."/>
        </authorList>
    </citation>
    <scope>NUCLEOTIDE SEQUENCE [LARGE SCALE GENOMIC DNA]</scope>
    <source>
        <strain evidence="2 3">OR37</strain>
    </source>
</reference>
<dbReference type="STRING" id="1292034.OR37_03013"/>
<gene>
    <name evidence="2" type="ORF">OR37_03013</name>
</gene>
<dbReference type="InterPro" id="IPR029068">
    <property type="entry name" value="Glyas_Bleomycin-R_OHBP_Dase"/>
</dbReference>
<dbReference type="InterPro" id="IPR037523">
    <property type="entry name" value="VOC_core"/>
</dbReference>
<dbReference type="Proteomes" id="UP000013063">
    <property type="component" value="Unassembled WGS sequence"/>
</dbReference>
<dbReference type="InterPro" id="IPR004360">
    <property type="entry name" value="Glyas_Fos-R_dOase_dom"/>
</dbReference>
<dbReference type="SUPFAM" id="SSF54593">
    <property type="entry name" value="Glyoxalase/Bleomycin resistance protein/Dihydroxybiphenyl dioxygenase"/>
    <property type="match status" value="1"/>
</dbReference>
<dbReference type="Pfam" id="PF00903">
    <property type="entry name" value="Glyoxalase"/>
    <property type="match status" value="1"/>
</dbReference>
<evidence type="ECO:0000313" key="3">
    <source>
        <dbReference type="Proteomes" id="UP000013063"/>
    </source>
</evidence>
<dbReference type="eggNOG" id="COG0346">
    <property type="taxonomic scope" value="Bacteria"/>
</dbReference>
<organism evidence="2 3">
    <name type="scientific">Caulobacter vibrioides OR37</name>
    <dbReference type="NCBI Taxonomy" id="1292034"/>
    <lineage>
        <taxon>Bacteria</taxon>
        <taxon>Pseudomonadati</taxon>
        <taxon>Pseudomonadota</taxon>
        <taxon>Alphaproteobacteria</taxon>
        <taxon>Caulobacterales</taxon>
        <taxon>Caulobacteraceae</taxon>
        <taxon>Caulobacter</taxon>
    </lineage>
</organism>
<name>R0EJ37_CAUVI</name>
<dbReference type="Gene3D" id="3.10.180.10">
    <property type="entry name" value="2,3-Dihydroxybiphenyl 1,2-Dioxygenase, domain 1"/>
    <property type="match status" value="1"/>
</dbReference>
<accession>R0EJ37</accession>
<dbReference type="RefSeq" id="WP_004621559.1">
    <property type="nucleotide sequence ID" value="NZ_APMP01000021.1"/>
</dbReference>
<proteinExistence type="predicted"/>
<evidence type="ECO:0000259" key="1">
    <source>
        <dbReference type="PROSITE" id="PS51819"/>
    </source>
</evidence>
<feature type="domain" description="VOC" evidence="1">
    <location>
        <begin position="87"/>
        <end position="208"/>
    </location>
</feature>
<dbReference type="AlphaFoldDB" id="R0EJ37"/>
<evidence type="ECO:0000313" key="2">
    <source>
        <dbReference type="EMBL" id="ENZ81152.1"/>
    </source>
</evidence>
<comment type="caution">
    <text evidence="2">The sequence shown here is derived from an EMBL/GenBank/DDBJ whole genome shotgun (WGS) entry which is preliminary data.</text>
</comment>
<protein>
    <recommendedName>
        <fullName evidence="1">VOC domain-containing protein</fullName>
    </recommendedName>
</protein>
<dbReference type="PROSITE" id="PS51819">
    <property type="entry name" value="VOC"/>
    <property type="match status" value="1"/>
</dbReference>
<dbReference type="EMBL" id="APMP01000021">
    <property type="protein sequence ID" value="ENZ81152.1"/>
    <property type="molecule type" value="Genomic_DNA"/>
</dbReference>